<organism evidence="3 4">
    <name type="scientific">Ciona intestinalis</name>
    <name type="common">Transparent sea squirt</name>
    <name type="synonym">Ascidia intestinalis</name>
    <dbReference type="NCBI Taxonomy" id="7719"/>
    <lineage>
        <taxon>Eukaryota</taxon>
        <taxon>Metazoa</taxon>
        <taxon>Chordata</taxon>
        <taxon>Tunicata</taxon>
        <taxon>Ascidiacea</taxon>
        <taxon>Phlebobranchia</taxon>
        <taxon>Cionidae</taxon>
        <taxon>Ciona</taxon>
    </lineage>
</organism>
<sequence>MFKKCILTFLICLLGVDAQQQVGLRATPNGGVWTATMNDVITWIKLGKTSFEFNVTGPATGYVAMAISRDKLMGPDDDVYLCGRTAPTSATLRTRTGYLNARGPPVLTADIQSNVALVANRLTCQFVRHNNVTKYINNVTTTWDLNKNKFYLLYAAGEVNTAGEPSYHDEHRFASSYLIDFVNGTVDATTTAAVTAPNNMMTTSSTSSAVAISIVCYVMPFILMNMM</sequence>
<dbReference type="SMART" id="SM00664">
    <property type="entry name" value="DoH"/>
    <property type="match status" value="1"/>
</dbReference>
<evidence type="ECO:0000313" key="3">
    <source>
        <dbReference type="Ensembl" id="ENSCINP00000033544.1"/>
    </source>
</evidence>
<gene>
    <name evidence="3" type="primary">LOC100186472</name>
</gene>
<feature type="domain" description="DOMON" evidence="2">
    <location>
        <begin position="37"/>
        <end position="157"/>
    </location>
</feature>
<feature type="chain" id="PRO_5014069083" evidence="1">
    <location>
        <begin position="19"/>
        <end position="227"/>
    </location>
</feature>
<reference evidence="3" key="3">
    <citation type="submission" date="2025-08" db="UniProtKB">
        <authorList>
            <consortium name="Ensembl"/>
        </authorList>
    </citation>
    <scope>IDENTIFICATION</scope>
</reference>
<dbReference type="InParanoid" id="A0A1W3JRA5"/>
<reference evidence="4" key="1">
    <citation type="journal article" date="2002" name="Science">
        <title>The draft genome of Ciona intestinalis: insights into chordate and vertebrate origins.</title>
        <authorList>
            <person name="Dehal P."/>
            <person name="Satou Y."/>
            <person name="Campbell R.K."/>
            <person name="Chapman J."/>
            <person name="Degnan B."/>
            <person name="De Tomaso A."/>
            <person name="Davidson B."/>
            <person name="Di Gregorio A."/>
            <person name="Gelpke M."/>
            <person name="Goodstein D.M."/>
            <person name="Harafuji N."/>
            <person name="Hastings K.E."/>
            <person name="Ho I."/>
            <person name="Hotta K."/>
            <person name="Huang W."/>
            <person name="Kawashima T."/>
            <person name="Lemaire P."/>
            <person name="Martinez D."/>
            <person name="Meinertzhagen I.A."/>
            <person name="Necula S."/>
            <person name="Nonaka M."/>
            <person name="Putnam N."/>
            <person name="Rash S."/>
            <person name="Saiga H."/>
            <person name="Satake M."/>
            <person name="Terry A."/>
            <person name="Yamada L."/>
            <person name="Wang H.G."/>
            <person name="Awazu S."/>
            <person name="Azumi K."/>
            <person name="Boore J."/>
            <person name="Branno M."/>
            <person name="Chin-Bow S."/>
            <person name="DeSantis R."/>
            <person name="Doyle S."/>
            <person name="Francino P."/>
            <person name="Keys D.N."/>
            <person name="Haga S."/>
            <person name="Hayashi H."/>
            <person name="Hino K."/>
            <person name="Imai K.S."/>
            <person name="Inaba K."/>
            <person name="Kano S."/>
            <person name="Kobayashi K."/>
            <person name="Kobayashi M."/>
            <person name="Lee B.I."/>
            <person name="Makabe K.W."/>
            <person name="Manohar C."/>
            <person name="Matassi G."/>
            <person name="Medina M."/>
            <person name="Mochizuki Y."/>
            <person name="Mount S."/>
            <person name="Morishita T."/>
            <person name="Miura S."/>
            <person name="Nakayama A."/>
            <person name="Nishizaka S."/>
            <person name="Nomoto H."/>
            <person name="Ohta F."/>
            <person name="Oishi K."/>
            <person name="Rigoutsos I."/>
            <person name="Sano M."/>
            <person name="Sasaki A."/>
            <person name="Sasakura Y."/>
            <person name="Shoguchi E."/>
            <person name="Shin-i T."/>
            <person name="Spagnuolo A."/>
            <person name="Stainier D."/>
            <person name="Suzuki M.M."/>
            <person name="Tassy O."/>
            <person name="Takatori N."/>
            <person name="Tokuoka M."/>
            <person name="Yagi K."/>
            <person name="Yoshizaki F."/>
            <person name="Wada S."/>
            <person name="Zhang C."/>
            <person name="Hyatt P.D."/>
            <person name="Larimer F."/>
            <person name="Detter C."/>
            <person name="Doggett N."/>
            <person name="Glavina T."/>
            <person name="Hawkins T."/>
            <person name="Richardson P."/>
            <person name="Lucas S."/>
            <person name="Kohara Y."/>
            <person name="Levine M."/>
            <person name="Satoh N."/>
            <person name="Rokhsar D.S."/>
        </authorList>
    </citation>
    <scope>NUCLEOTIDE SEQUENCE [LARGE SCALE GENOMIC DNA]</scope>
</reference>
<feature type="signal peptide" evidence="1">
    <location>
        <begin position="1"/>
        <end position="18"/>
    </location>
</feature>
<dbReference type="OrthoDB" id="6372137at2759"/>
<dbReference type="KEGG" id="cin:100186472"/>
<dbReference type="PROSITE" id="PS50836">
    <property type="entry name" value="DOMON"/>
    <property type="match status" value="1"/>
</dbReference>
<dbReference type="GeneTree" id="ENSGT00530000068230"/>
<dbReference type="GeneID" id="100186472"/>
<keyword evidence="1" id="KW-0732">Signal</keyword>
<dbReference type="RefSeq" id="XP_002128092.1">
    <property type="nucleotide sequence ID" value="XM_002128056.4"/>
</dbReference>
<keyword evidence="4" id="KW-1185">Reference proteome</keyword>
<protein>
    <submittedName>
        <fullName evidence="3">Uncharacterized LOC100186472</fullName>
    </submittedName>
</protein>
<dbReference type="InterPro" id="IPR005018">
    <property type="entry name" value="DOMON_domain"/>
</dbReference>
<accession>A0A1W3JRA5</accession>
<accession>H2XV60</accession>
<dbReference type="Ensembl" id="ENSCINT00000030472.1">
    <property type="protein sequence ID" value="ENSCINP00000033544.1"/>
    <property type="gene ID" value="ENSCING00000020778.1"/>
</dbReference>
<reference evidence="3" key="2">
    <citation type="journal article" date="2008" name="Genome Biol.">
        <title>Improved genome assembly and evidence-based global gene model set for the chordate Ciona intestinalis: new insight into intron and operon populations.</title>
        <authorList>
            <person name="Satou Y."/>
            <person name="Mineta K."/>
            <person name="Ogasawara M."/>
            <person name="Sasakura Y."/>
            <person name="Shoguchi E."/>
            <person name="Ueno K."/>
            <person name="Yamada L."/>
            <person name="Matsumoto J."/>
            <person name="Wasserscheid J."/>
            <person name="Dewar K."/>
            <person name="Wiley G.B."/>
            <person name="Macmil S.L."/>
            <person name="Roe B.A."/>
            <person name="Zeller R.W."/>
            <person name="Hastings K.E."/>
            <person name="Lemaire P."/>
            <person name="Lindquist E."/>
            <person name="Endo T."/>
            <person name="Hotta K."/>
            <person name="Inaba K."/>
        </authorList>
    </citation>
    <scope>NUCLEOTIDE SEQUENCE [LARGE SCALE GENOMIC DNA]</scope>
    <source>
        <strain evidence="3">wild type</strain>
    </source>
</reference>
<dbReference type="AlphaFoldDB" id="A0A1W3JRA5"/>
<proteinExistence type="predicted"/>
<reference evidence="3" key="4">
    <citation type="submission" date="2025-09" db="UniProtKB">
        <authorList>
            <consortium name="Ensembl"/>
        </authorList>
    </citation>
    <scope>IDENTIFICATION</scope>
</reference>
<evidence type="ECO:0000256" key="1">
    <source>
        <dbReference type="SAM" id="SignalP"/>
    </source>
</evidence>
<dbReference type="Proteomes" id="UP000008144">
    <property type="component" value="Chromosome 11"/>
</dbReference>
<evidence type="ECO:0000313" key="4">
    <source>
        <dbReference type="Proteomes" id="UP000008144"/>
    </source>
</evidence>
<dbReference type="OMA" id="NTTIVYH"/>
<evidence type="ECO:0000259" key="2">
    <source>
        <dbReference type="PROSITE" id="PS50836"/>
    </source>
</evidence>
<dbReference type="EMBL" id="EAAA01000654">
    <property type="status" value="NOT_ANNOTATED_CDS"/>
    <property type="molecule type" value="Genomic_DNA"/>
</dbReference>
<name>A0A1W3JRA5_CIOIN</name>